<keyword evidence="4" id="KW-0479">Metal-binding</keyword>
<keyword evidence="2" id="KW-0808">Transferase</keyword>
<dbReference type="EC" id="2.7.7.49" evidence="1"/>
<gene>
    <name evidence="11" type="ORF">HMPREF9455_00452</name>
</gene>
<dbReference type="eggNOG" id="COG3344">
    <property type="taxonomic scope" value="Bacteria"/>
</dbReference>
<evidence type="ECO:0000256" key="1">
    <source>
        <dbReference type="ARBA" id="ARBA00012493"/>
    </source>
</evidence>
<dbReference type="InterPro" id="IPR000477">
    <property type="entry name" value="RT_dom"/>
</dbReference>
<dbReference type="STRING" id="742766.HMPREF9455_00452"/>
<protein>
    <recommendedName>
        <fullName evidence="1">RNA-directed DNA polymerase</fullName>
        <ecNumber evidence="1">2.7.7.49</ecNumber>
    </recommendedName>
</protein>
<dbReference type="InterPro" id="IPR043502">
    <property type="entry name" value="DNA/RNA_pol_sf"/>
</dbReference>
<sequence length="388" mass="44374">MNTILVILIIALGLWLLYKLFNSGGKDDYNRNTSGYNRNADNYDRGETKKENNKKSIFSFLHKKKSNTEKKAKRQSIFARIFSEPLPFDDGAITWCANFLIIDKNTLIGILKDTSDHYSHFKLGKRSGGYRTISAPDATLLNVQKIIYKRILLSVNVHPASMGFRQNISVTHNAKTHLGNKQILKADITDFFGSIKKHRIIKAFRRIGYPANISQVLAELCTLENKLPQGAVTSPTLSNIIAYDMDMKLASVAEKSNLTYTRYADDLTFSGENISFELTLSEIDRIIREEKFVLQRKKTRFLTEKKRKIVTGISVSSGEKLMIPKAKKREVRKNVHYILTKGLAEHQRFISSTDPSYMKRLMGYLNFWLMVEPDNEYVKKSIAALKKV</sequence>
<evidence type="ECO:0000256" key="4">
    <source>
        <dbReference type="ARBA" id="ARBA00022723"/>
    </source>
</evidence>
<dbReference type="CDD" id="cd03487">
    <property type="entry name" value="RT_Bac_retron_II"/>
    <property type="match status" value="1"/>
</dbReference>
<name>F5ITN5_9BACT</name>
<evidence type="ECO:0000313" key="11">
    <source>
        <dbReference type="EMBL" id="EGJ99419.1"/>
    </source>
</evidence>
<dbReference type="PRINTS" id="PR00866">
    <property type="entry name" value="RNADNAPOLMS"/>
</dbReference>
<dbReference type="GO" id="GO:0003723">
    <property type="term" value="F:RNA binding"/>
    <property type="evidence" value="ECO:0007669"/>
    <property type="project" value="InterPro"/>
</dbReference>
<reference evidence="11 12" key="1">
    <citation type="submission" date="2011-04" db="EMBL/GenBank/DDBJ databases">
        <title>The Genome Sequence of Dysgonomonas gadei ATCC BAA-286.</title>
        <authorList>
            <consortium name="The Broad Institute Genome Sequencing Platform"/>
            <person name="Earl A."/>
            <person name="Ward D."/>
            <person name="Feldgarden M."/>
            <person name="Gevers D."/>
            <person name="Pudlo N."/>
            <person name="Martens E."/>
            <person name="Allen-Vercoe E."/>
            <person name="Young S.K."/>
            <person name="Zeng Q."/>
            <person name="Gargeya S."/>
            <person name="Fitzgerald M."/>
            <person name="Haas B."/>
            <person name="Abouelleil A."/>
            <person name="Alvarado L."/>
            <person name="Arachchi H.M."/>
            <person name="Berlin A."/>
            <person name="Brown A."/>
            <person name="Chapman S.B."/>
            <person name="Chen Z."/>
            <person name="Dunbar C."/>
            <person name="Freedman E."/>
            <person name="Gearin G."/>
            <person name="Gellesch M."/>
            <person name="Goldberg J."/>
            <person name="Griggs A."/>
            <person name="Gujja S."/>
            <person name="Heiman D."/>
            <person name="Howarth C."/>
            <person name="Larson L."/>
            <person name="Lui A."/>
            <person name="MacDonald P.J.P."/>
            <person name="Mehta T."/>
            <person name="Montmayeur A."/>
            <person name="Murphy C."/>
            <person name="Neiman D."/>
            <person name="Pearson M."/>
            <person name="Priest M."/>
            <person name="Roberts A."/>
            <person name="Saif S."/>
            <person name="Shea T."/>
            <person name="Shenoy N."/>
            <person name="Sisk P."/>
            <person name="Stolte C."/>
            <person name="Sykes S."/>
            <person name="Yandava C."/>
            <person name="Wortman J."/>
            <person name="Nusbaum C."/>
            <person name="Birren B."/>
        </authorList>
    </citation>
    <scope>NUCLEOTIDE SEQUENCE [LARGE SCALE GENOMIC DNA]</scope>
    <source>
        <strain evidence="11 12">ATCC BAA-286</strain>
    </source>
</reference>
<comment type="catalytic activity">
    <reaction evidence="9">
        <text>DNA(n) + a 2'-deoxyribonucleoside 5'-triphosphate = DNA(n+1) + diphosphate</text>
        <dbReference type="Rhea" id="RHEA:22508"/>
        <dbReference type="Rhea" id="RHEA-COMP:17339"/>
        <dbReference type="Rhea" id="RHEA-COMP:17340"/>
        <dbReference type="ChEBI" id="CHEBI:33019"/>
        <dbReference type="ChEBI" id="CHEBI:61560"/>
        <dbReference type="ChEBI" id="CHEBI:173112"/>
        <dbReference type="EC" id="2.7.7.49"/>
    </reaction>
</comment>
<evidence type="ECO:0000313" key="12">
    <source>
        <dbReference type="Proteomes" id="UP000004913"/>
    </source>
</evidence>
<dbReference type="InterPro" id="IPR051083">
    <property type="entry name" value="GrpII_Intron_Splice-Mob/Def"/>
</dbReference>
<dbReference type="HOGENOM" id="CLU_028398_2_0_10"/>
<dbReference type="PANTHER" id="PTHR34047:SF7">
    <property type="entry name" value="RNA-DIRECTED DNA POLYMERASE"/>
    <property type="match status" value="1"/>
</dbReference>
<evidence type="ECO:0000256" key="7">
    <source>
        <dbReference type="ARBA" id="ARBA00023118"/>
    </source>
</evidence>
<keyword evidence="6" id="KW-0695">RNA-directed DNA polymerase</keyword>
<keyword evidence="5" id="KW-0460">Magnesium</keyword>
<dbReference type="SUPFAM" id="SSF56672">
    <property type="entry name" value="DNA/RNA polymerases"/>
    <property type="match status" value="1"/>
</dbReference>
<evidence type="ECO:0000259" key="10">
    <source>
        <dbReference type="PROSITE" id="PS50878"/>
    </source>
</evidence>
<dbReference type="EMBL" id="ADLV01000006">
    <property type="protein sequence ID" value="EGJ99419.1"/>
    <property type="molecule type" value="Genomic_DNA"/>
</dbReference>
<dbReference type="GO" id="GO:0003964">
    <property type="term" value="F:RNA-directed DNA polymerase activity"/>
    <property type="evidence" value="ECO:0007669"/>
    <property type="project" value="UniProtKB-KW"/>
</dbReference>
<accession>F5ITN5</accession>
<evidence type="ECO:0000256" key="6">
    <source>
        <dbReference type="ARBA" id="ARBA00022918"/>
    </source>
</evidence>
<evidence type="ECO:0000256" key="8">
    <source>
        <dbReference type="ARBA" id="ARBA00034120"/>
    </source>
</evidence>
<dbReference type="Pfam" id="PF00078">
    <property type="entry name" value="RVT_1"/>
    <property type="match status" value="1"/>
</dbReference>
<evidence type="ECO:0000256" key="2">
    <source>
        <dbReference type="ARBA" id="ARBA00022679"/>
    </source>
</evidence>
<dbReference type="PANTHER" id="PTHR34047">
    <property type="entry name" value="NUCLEAR INTRON MATURASE 1, MITOCHONDRIAL-RELATED"/>
    <property type="match status" value="1"/>
</dbReference>
<keyword evidence="3" id="KW-0548">Nucleotidyltransferase</keyword>
<dbReference type="Proteomes" id="UP000004913">
    <property type="component" value="Unassembled WGS sequence"/>
</dbReference>
<keyword evidence="12" id="KW-1185">Reference proteome</keyword>
<comment type="similarity">
    <text evidence="8">Belongs to the bacterial reverse transcriptase family.</text>
</comment>
<dbReference type="RefSeq" id="WP_006797957.1">
    <property type="nucleotide sequence ID" value="NZ_GL891979.1"/>
</dbReference>
<dbReference type="AlphaFoldDB" id="F5ITN5"/>
<evidence type="ECO:0000256" key="5">
    <source>
        <dbReference type="ARBA" id="ARBA00022842"/>
    </source>
</evidence>
<feature type="domain" description="Reverse transcriptase" evidence="10">
    <location>
        <begin position="104"/>
        <end position="315"/>
    </location>
</feature>
<dbReference type="InterPro" id="IPR000123">
    <property type="entry name" value="Reverse_transcriptase_msDNA"/>
</dbReference>
<organism evidence="11 12">
    <name type="scientific">Dysgonomonas gadei ATCC BAA-286</name>
    <dbReference type="NCBI Taxonomy" id="742766"/>
    <lineage>
        <taxon>Bacteria</taxon>
        <taxon>Pseudomonadati</taxon>
        <taxon>Bacteroidota</taxon>
        <taxon>Bacteroidia</taxon>
        <taxon>Bacteroidales</taxon>
        <taxon>Dysgonomonadaceae</taxon>
        <taxon>Dysgonomonas</taxon>
    </lineage>
</organism>
<dbReference type="NCBIfam" id="NF038233">
    <property type="entry name" value="retron_St85_RT"/>
    <property type="match status" value="1"/>
</dbReference>
<keyword evidence="7" id="KW-0051">Antiviral defense</keyword>
<evidence type="ECO:0000256" key="3">
    <source>
        <dbReference type="ARBA" id="ARBA00022695"/>
    </source>
</evidence>
<proteinExistence type="inferred from homology"/>
<dbReference type="GO" id="GO:0046872">
    <property type="term" value="F:metal ion binding"/>
    <property type="evidence" value="ECO:0007669"/>
    <property type="project" value="UniProtKB-KW"/>
</dbReference>
<comment type="caution">
    <text evidence="11">The sequence shown here is derived from an EMBL/GenBank/DDBJ whole genome shotgun (WGS) entry which is preliminary data.</text>
</comment>
<dbReference type="PROSITE" id="PS50878">
    <property type="entry name" value="RT_POL"/>
    <property type="match status" value="1"/>
</dbReference>
<evidence type="ECO:0000256" key="9">
    <source>
        <dbReference type="ARBA" id="ARBA00048173"/>
    </source>
</evidence>
<dbReference type="GO" id="GO:0051607">
    <property type="term" value="P:defense response to virus"/>
    <property type="evidence" value="ECO:0007669"/>
    <property type="project" value="UniProtKB-KW"/>
</dbReference>
<dbReference type="OrthoDB" id="9780724at2"/>